<dbReference type="InterPro" id="IPR046836">
    <property type="entry name" value="RHS_C"/>
</dbReference>
<dbReference type="InterPro" id="IPR046835">
    <property type="entry name" value="RHS_N"/>
</dbReference>
<evidence type="ECO:0000259" key="2">
    <source>
        <dbReference type="Pfam" id="PF07999"/>
    </source>
</evidence>
<evidence type="ECO:0000259" key="4">
    <source>
        <dbReference type="Pfam" id="PF24466"/>
    </source>
</evidence>
<name>K2MT80_TRYCR</name>
<dbReference type="InterPro" id="IPR056000">
    <property type="entry name" value="DUF7578"/>
</dbReference>
<comment type="caution">
    <text evidence="5">The sequence shown here is derived from an EMBL/GenBank/DDBJ whole genome shotgun (WGS) entry which is preliminary data.</text>
</comment>
<feature type="domain" description="Retrotransposon hot spot protein N-terminal" evidence="3">
    <location>
        <begin position="188"/>
        <end position="299"/>
    </location>
</feature>
<dbReference type="Pfam" id="PF20445">
    <property type="entry name" value="RHS_N"/>
    <property type="match status" value="1"/>
</dbReference>
<feature type="region of interest" description="Disordered" evidence="1">
    <location>
        <begin position="1"/>
        <end position="47"/>
    </location>
</feature>
<accession>K2MT80</accession>
<evidence type="ECO:0000313" key="5">
    <source>
        <dbReference type="EMBL" id="EKF38463.1"/>
    </source>
</evidence>
<dbReference type="OrthoDB" id="241103at2759"/>
<protein>
    <submittedName>
        <fullName evidence="5">Retrotransposon hot spot (RHS) protein, putative</fullName>
    </submittedName>
</protein>
<feature type="domain" description="DUF7578" evidence="4">
    <location>
        <begin position="72"/>
        <end position="131"/>
    </location>
</feature>
<dbReference type="Pfam" id="PF07999">
    <property type="entry name" value="RHSP"/>
    <property type="match status" value="1"/>
</dbReference>
<dbReference type="AlphaFoldDB" id="K2MT80"/>
<reference evidence="5 6" key="1">
    <citation type="journal article" date="2012" name="BMC Genomics">
        <title>Comparative genomic analysis of human infective Trypanosoma cruzi lineages with the bat-restricted subspecies T. cruzi marinkellei.</title>
        <authorList>
            <person name="Franzen O."/>
            <person name="Talavera-Lopez C."/>
            <person name="Ochaya S."/>
            <person name="Butler C.E."/>
            <person name="Messenger L.A."/>
            <person name="Lewis M.D."/>
            <person name="Llewellyn M.S."/>
            <person name="Marinkelle C.J."/>
            <person name="Tyler K.M."/>
            <person name="Miles M.A."/>
            <person name="Andersson B."/>
        </authorList>
    </citation>
    <scope>NUCLEOTIDE SEQUENCE [LARGE SCALE GENOMIC DNA]</scope>
    <source>
        <strain evidence="5 6">B7</strain>
    </source>
</reference>
<organism evidence="5 6">
    <name type="scientific">Trypanosoma cruzi marinkellei</name>
    <dbReference type="NCBI Taxonomy" id="85056"/>
    <lineage>
        <taxon>Eukaryota</taxon>
        <taxon>Discoba</taxon>
        <taxon>Euglenozoa</taxon>
        <taxon>Kinetoplastea</taxon>
        <taxon>Metakinetoplastina</taxon>
        <taxon>Trypanosomatida</taxon>
        <taxon>Trypanosomatidae</taxon>
        <taxon>Trypanosoma</taxon>
        <taxon>Schizotrypanum</taxon>
    </lineage>
</organism>
<dbReference type="EMBL" id="AHKC01005622">
    <property type="protein sequence ID" value="EKF38463.1"/>
    <property type="molecule type" value="Genomic_DNA"/>
</dbReference>
<dbReference type="NCBIfam" id="TIGR01631">
    <property type="entry name" value="Trypano_RHS"/>
    <property type="match status" value="1"/>
</dbReference>
<dbReference type="InterPro" id="IPR006518">
    <property type="entry name" value="Trypano_RHS"/>
</dbReference>
<keyword evidence="6" id="KW-1185">Reference proteome</keyword>
<feature type="domain" description="Retrotransposon hot spot protein,C-terminal" evidence="2">
    <location>
        <begin position="303"/>
        <end position="474"/>
    </location>
</feature>
<gene>
    <name evidence="5" type="ORF">MOQ_001329</name>
</gene>
<evidence type="ECO:0000313" key="6">
    <source>
        <dbReference type="Proteomes" id="UP000007350"/>
    </source>
</evidence>
<evidence type="ECO:0000256" key="1">
    <source>
        <dbReference type="SAM" id="MobiDB-lite"/>
    </source>
</evidence>
<dbReference type="Pfam" id="PF24466">
    <property type="entry name" value="DUF7578"/>
    <property type="match status" value="1"/>
</dbReference>
<dbReference type="Proteomes" id="UP000007350">
    <property type="component" value="Unassembled WGS sequence"/>
</dbReference>
<proteinExistence type="predicted"/>
<sequence>MPERHGEGNDDNETSPASTVPQGRRARATTESHGGRDEPAVSRRRVEETRRQTWGLFSWVEDVLLEGEARGNYMKLNDFLRRHIGPRAAVDEAHNVTMEVFLIDPKAHVQDPQLLEEIFNLAEYQVLQEMRGLQRDTYNVSQKGVRSLKQWRDFERKYMVNPIARRELDAALRGVLKGEKREMSEGLYGSVYNARWHHVVEVPDVEGTGMEVRERKPEQSWTYKKVGDTLEKDDGVQQSGAPRLRLMVLTSDRGWPYSWLLGPSILDCYVNCEVDRVWQIVKGDLTEWLSTRGENDLMPKRRVLVGTPGIGKSMNAGSYLLYQLLHCDAEKLPVVAYGIAEQTFLFDKTSKKVSHYMGENTVLTAVKEFSGRGMRGYFIHNVAESSHEPSVRLLPRGWGMITVTPPEESDNRGRKKQLKGRRIVMRCPEENDVKAMCVWKKHDQSAEAQAEYWQEVRGYMNKVGTILLDLFSERDTNARPSATREPWDGLPYQMHMTTLE</sequence>
<evidence type="ECO:0000259" key="3">
    <source>
        <dbReference type="Pfam" id="PF20445"/>
    </source>
</evidence>
<feature type="compositionally biased region" description="Basic and acidic residues" evidence="1">
    <location>
        <begin position="28"/>
        <end position="47"/>
    </location>
</feature>